<protein>
    <submittedName>
        <fullName evidence="2">Putative secreted peptide</fullName>
    </submittedName>
</protein>
<evidence type="ECO:0000313" key="2">
    <source>
        <dbReference type="EMBL" id="MBW29875.1"/>
    </source>
</evidence>
<feature type="signal peptide" evidence="1">
    <location>
        <begin position="1"/>
        <end position="21"/>
    </location>
</feature>
<organism evidence="2">
    <name type="scientific">Anopheles braziliensis</name>
    <dbReference type="NCBI Taxonomy" id="58242"/>
    <lineage>
        <taxon>Eukaryota</taxon>
        <taxon>Metazoa</taxon>
        <taxon>Ecdysozoa</taxon>
        <taxon>Arthropoda</taxon>
        <taxon>Hexapoda</taxon>
        <taxon>Insecta</taxon>
        <taxon>Pterygota</taxon>
        <taxon>Neoptera</taxon>
        <taxon>Endopterygota</taxon>
        <taxon>Diptera</taxon>
        <taxon>Nematocera</taxon>
        <taxon>Culicoidea</taxon>
        <taxon>Culicidae</taxon>
        <taxon>Anophelinae</taxon>
        <taxon>Anopheles</taxon>
    </lineage>
</organism>
<dbReference type="AlphaFoldDB" id="A0A2M3ZN02"/>
<proteinExistence type="predicted"/>
<accession>A0A2M3ZN02</accession>
<name>A0A2M3ZN02_9DIPT</name>
<evidence type="ECO:0000256" key="1">
    <source>
        <dbReference type="SAM" id="SignalP"/>
    </source>
</evidence>
<feature type="chain" id="PRO_5014643144" evidence="1">
    <location>
        <begin position="22"/>
        <end position="67"/>
    </location>
</feature>
<reference evidence="2" key="1">
    <citation type="submission" date="2018-01" db="EMBL/GenBank/DDBJ databases">
        <title>An insight into the sialome of Amazonian anophelines.</title>
        <authorList>
            <person name="Ribeiro J.M."/>
            <person name="Scarpassa V."/>
            <person name="Calvo E."/>
        </authorList>
    </citation>
    <scope>NUCLEOTIDE SEQUENCE</scope>
    <source>
        <tissue evidence="2">Salivary glands</tissue>
    </source>
</reference>
<keyword evidence="1" id="KW-0732">Signal</keyword>
<sequence>MVKTSSLAGMVVVLGVSELEADEEEEVVATGPLSLVPLLVSSSTSEGFSLMKLRYCVRRSTATSVAT</sequence>
<dbReference type="EMBL" id="GGFM01009124">
    <property type="protein sequence ID" value="MBW29875.1"/>
    <property type="molecule type" value="Transcribed_RNA"/>
</dbReference>